<sequence>MSARRPNIAHTALTLGVVGSLAFNVAWAWPSPVLVGVGVLMAFTLPTAVALWRASGELTGWPRTERALVMGFIAAGAGLYTAVHATLLLHDAGLPWAIAWLPALVGEALVVMAARADTPAVSVREKSRQKATPRSPAKKPVSPDPAPPQSPPAVSPGQSGGDESPEDRKRRQAADRQARRRQRQREERTAA</sequence>
<comment type="caution">
    <text evidence="3">The sequence shown here is derived from an EMBL/GenBank/DDBJ whole genome shotgun (WGS) entry which is preliminary data.</text>
</comment>
<feature type="compositionally biased region" description="Pro residues" evidence="1">
    <location>
        <begin position="142"/>
        <end position="154"/>
    </location>
</feature>
<dbReference type="RefSeq" id="WP_210033339.1">
    <property type="nucleotide sequence ID" value="NZ_JAGINU010000001.1"/>
</dbReference>
<evidence type="ECO:0000313" key="3">
    <source>
        <dbReference type="EMBL" id="MBP2370246.1"/>
    </source>
</evidence>
<dbReference type="EMBL" id="JAGINU010000001">
    <property type="protein sequence ID" value="MBP2370246.1"/>
    <property type="molecule type" value="Genomic_DNA"/>
</dbReference>
<accession>A0ABS4W214</accession>
<gene>
    <name evidence="3" type="ORF">JOF36_005942</name>
</gene>
<name>A0ABS4W214_9PSEU</name>
<keyword evidence="2" id="KW-0472">Membrane</keyword>
<evidence type="ECO:0008006" key="5">
    <source>
        <dbReference type="Google" id="ProtNLM"/>
    </source>
</evidence>
<dbReference type="Proteomes" id="UP001519295">
    <property type="component" value="Unassembled WGS sequence"/>
</dbReference>
<evidence type="ECO:0000256" key="2">
    <source>
        <dbReference type="SAM" id="Phobius"/>
    </source>
</evidence>
<keyword evidence="2" id="KW-0812">Transmembrane</keyword>
<feature type="compositionally biased region" description="Basic and acidic residues" evidence="1">
    <location>
        <begin position="166"/>
        <end position="177"/>
    </location>
</feature>
<protein>
    <recommendedName>
        <fullName evidence="5">DUF2637 domain-containing protein</fullName>
    </recommendedName>
</protein>
<feature type="region of interest" description="Disordered" evidence="1">
    <location>
        <begin position="120"/>
        <end position="191"/>
    </location>
</feature>
<feature type="transmembrane region" description="Helical" evidence="2">
    <location>
        <begin position="93"/>
        <end position="114"/>
    </location>
</feature>
<keyword evidence="4" id="KW-1185">Reference proteome</keyword>
<evidence type="ECO:0000256" key="1">
    <source>
        <dbReference type="SAM" id="MobiDB-lite"/>
    </source>
</evidence>
<evidence type="ECO:0000313" key="4">
    <source>
        <dbReference type="Proteomes" id="UP001519295"/>
    </source>
</evidence>
<proteinExistence type="predicted"/>
<feature type="transmembrane region" description="Helical" evidence="2">
    <location>
        <begin position="12"/>
        <end position="29"/>
    </location>
</feature>
<reference evidence="3 4" key="1">
    <citation type="submission" date="2021-03" db="EMBL/GenBank/DDBJ databases">
        <title>Sequencing the genomes of 1000 actinobacteria strains.</title>
        <authorList>
            <person name="Klenk H.-P."/>
        </authorList>
    </citation>
    <scope>NUCLEOTIDE SEQUENCE [LARGE SCALE GENOMIC DNA]</scope>
    <source>
        <strain evidence="3 4">DSM 45256</strain>
    </source>
</reference>
<organism evidence="3 4">
    <name type="scientific">Pseudonocardia parietis</name>
    <dbReference type="NCBI Taxonomy" id="570936"/>
    <lineage>
        <taxon>Bacteria</taxon>
        <taxon>Bacillati</taxon>
        <taxon>Actinomycetota</taxon>
        <taxon>Actinomycetes</taxon>
        <taxon>Pseudonocardiales</taxon>
        <taxon>Pseudonocardiaceae</taxon>
        <taxon>Pseudonocardia</taxon>
    </lineage>
</organism>
<feature type="transmembrane region" description="Helical" evidence="2">
    <location>
        <begin position="67"/>
        <end position="87"/>
    </location>
</feature>
<feature type="transmembrane region" description="Helical" evidence="2">
    <location>
        <begin position="35"/>
        <end position="55"/>
    </location>
</feature>
<keyword evidence="2" id="KW-1133">Transmembrane helix</keyword>